<organism evidence="1 2">
    <name type="scientific">Halalkalibaculum roseum</name>
    <dbReference type="NCBI Taxonomy" id="2709311"/>
    <lineage>
        <taxon>Bacteria</taxon>
        <taxon>Pseudomonadati</taxon>
        <taxon>Balneolota</taxon>
        <taxon>Balneolia</taxon>
        <taxon>Balneolales</taxon>
        <taxon>Balneolaceae</taxon>
        <taxon>Halalkalibaculum</taxon>
    </lineage>
</organism>
<dbReference type="Proteomes" id="UP000473278">
    <property type="component" value="Unassembled WGS sequence"/>
</dbReference>
<gene>
    <name evidence="1" type="ORF">G3570_00435</name>
</gene>
<accession>A0A6M1SI95</accession>
<dbReference type="AlphaFoldDB" id="A0A6M1SI95"/>
<sequence>MKVFIELCKARDAWLKLSLKERQDYVAQIGPVMEDLINRGAVIEAWGLNEDETDYKSEYNFFMVTKLPDDDMLKEFQSIVESAGWYDYFEQVNLSGSLMSPDEVIGKMLEL</sequence>
<name>A0A6M1SI95_9BACT</name>
<dbReference type="EMBL" id="JAALLT010000001">
    <property type="protein sequence ID" value="NGP75081.1"/>
    <property type="molecule type" value="Genomic_DNA"/>
</dbReference>
<dbReference type="RefSeq" id="WP_165138073.1">
    <property type="nucleotide sequence ID" value="NZ_JAALLT010000001.1"/>
</dbReference>
<reference evidence="1 2" key="1">
    <citation type="submission" date="2020-02" db="EMBL/GenBank/DDBJ databases">
        <title>Balneolaceae bacterium YR4-1, complete genome.</title>
        <authorList>
            <person name="Li Y."/>
            <person name="Wu S."/>
        </authorList>
    </citation>
    <scope>NUCLEOTIDE SEQUENCE [LARGE SCALE GENOMIC DNA]</scope>
    <source>
        <strain evidence="1 2">YR4-1</strain>
    </source>
</reference>
<evidence type="ECO:0000313" key="1">
    <source>
        <dbReference type="EMBL" id="NGP75081.1"/>
    </source>
</evidence>
<keyword evidence="2" id="KW-1185">Reference proteome</keyword>
<dbReference type="Pfam" id="PF20321">
    <property type="entry name" value="DUF6616"/>
    <property type="match status" value="1"/>
</dbReference>
<proteinExistence type="predicted"/>
<dbReference type="InterPro" id="IPR046724">
    <property type="entry name" value="DUF6616"/>
</dbReference>
<comment type="caution">
    <text evidence="1">The sequence shown here is derived from an EMBL/GenBank/DDBJ whole genome shotgun (WGS) entry which is preliminary data.</text>
</comment>
<evidence type="ECO:0000313" key="2">
    <source>
        <dbReference type="Proteomes" id="UP000473278"/>
    </source>
</evidence>
<protein>
    <submittedName>
        <fullName evidence="1">Uncharacterized protein</fullName>
    </submittedName>
</protein>